<dbReference type="Gene3D" id="3.90.550.10">
    <property type="entry name" value="Spore Coat Polysaccharide Biosynthesis Protein SpsA, Chain A"/>
    <property type="match status" value="1"/>
</dbReference>
<dbReference type="InterPro" id="IPR005069">
    <property type="entry name" value="Nucl-diP-sugar_transferase"/>
</dbReference>
<dbReference type="SUPFAM" id="SSF53448">
    <property type="entry name" value="Nucleotide-diphospho-sugar transferases"/>
    <property type="match status" value="1"/>
</dbReference>
<organism evidence="2">
    <name type="scientific">marine metagenome</name>
    <dbReference type="NCBI Taxonomy" id="408172"/>
    <lineage>
        <taxon>unclassified sequences</taxon>
        <taxon>metagenomes</taxon>
        <taxon>ecological metagenomes</taxon>
    </lineage>
</organism>
<dbReference type="Pfam" id="PF03407">
    <property type="entry name" value="Nucleotid_trans"/>
    <property type="match status" value="1"/>
</dbReference>
<evidence type="ECO:0000259" key="1">
    <source>
        <dbReference type="Pfam" id="PF03407"/>
    </source>
</evidence>
<protein>
    <recommendedName>
        <fullName evidence="1">Nucleotide-diphospho-sugar transferase domain-containing protein</fullName>
    </recommendedName>
</protein>
<reference evidence="2" key="1">
    <citation type="submission" date="2018-05" db="EMBL/GenBank/DDBJ databases">
        <authorList>
            <person name="Lanie J.A."/>
            <person name="Ng W.-L."/>
            <person name="Kazmierczak K.M."/>
            <person name="Andrzejewski T.M."/>
            <person name="Davidsen T.M."/>
            <person name="Wayne K.J."/>
            <person name="Tettelin H."/>
            <person name="Glass J.I."/>
            <person name="Rusch D."/>
            <person name="Podicherti R."/>
            <person name="Tsui H.-C.T."/>
            <person name="Winkler M.E."/>
        </authorList>
    </citation>
    <scope>NUCLEOTIDE SEQUENCE</scope>
</reference>
<gene>
    <name evidence="2" type="ORF">METZ01_LOCUS310097</name>
</gene>
<evidence type="ECO:0000313" key="2">
    <source>
        <dbReference type="EMBL" id="SVC57243.1"/>
    </source>
</evidence>
<dbReference type="InterPro" id="IPR029044">
    <property type="entry name" value="Nucleotide-diphossugar_trans"/>
</dbReference>
<accession>A0A382N7U5</accession>
<dbReference type="AlphaFoldDB" id="A0A382N7U5"/>
<name>A0A382N7U5_9ZZZZ</name>
<dbReference type="EMBL" id="UINC01098598">
    <property type="protein sequence ID" value="SVC57243.1"/>
    <property type="molecule type" value="Genomic_DNA"/>
</dbReference>
<proteinExistence type="predicted"/>
<feature type="domain" description="Nucleotide-diphospho-sugar transferase" evidence="1">
    <location>
        <begin position="92"/>
        <end position="177"/>
    </location>
</feature>
<sequence length="278" mass="32047">MFGLTLYESLCKHCTESFTLHYLALDDKVEKIFSNLPNVIVYDLKTIEKQPLFDLLKANNPSKPGDLSPFHWALASFFTYYLLNNMDLPDCLYCDTDIFFYRNPDEIFRSVNDHSVGLVTHKHIPKNDNVSVGYFNVGIIYFKNDQDGMACLKFWRNVVADQNTPFFQVYGKCGDQAYLQIFEYIVGQNSIKILDLDIGHGAPWNFPHCEIVDGNITWNGQFVTGEEIVTQPLVFNHFSHFRTDFENNSYKIDFNGEWGNILPNPGIAETYDNYFAAC</sequence>
<feature type="non-terminal residue" evidence="2">
    <location>
        <position position="278"/>
    </location>
</feature>